<feature type="compositionally biased region" description="Polar residues" evidence="1">
    <location>
        <begin position="86"/>
        <end position="102"/>
    </location>
</feature>
<feature type="compositionally biased region" description="Polar residues" evidence="1">
    <location>
        <begin position="44"/>
        <end position="62"/>
    </location>
</feature>
<dbReference type="PANTHER" id="PTHR36681:SF3">
    <property type="entry name" value="NUCLEAR GTPASE, GERMINAL CENTER-ASSOCIATED, TANDEM DUPLICATE 3"/>
    <property type="match status" value="1"/>
</dbReference>
<organism evidence="4 5">
    <name type="scientific">[Emmonsia] crescens</name>
    <dbReference type="NCBI Taxonomy" id="73230"/>
    <lineage>
        <taxon>Eukaryota</taxon>
        <taxon>Fungi</taxon>
        <taxon>Dikarya</taxon>
        <taxon>Ascomycota</taxon>
        <taxon>Pezizomycotina</taxon>
        <taxon>Eurotiomycetes</taxon>
        <taxon>Eurotiomycetidae</taxon>
        <taxon>Onygenales</taxon>
        <taxon>Ajellomycetaceae</taxon>
        <taxon>Emergomyces</taxon>
    </lineage>
</organism>
<evidence type="ECO:0000256" key="1">
    <source>
        <dbReference type="SAM" id="MobiDB-lite"/>
    </source>
</evidence>
<accession>A0A2B7ZPT2</accession>
<feature type="region of interest" description="Disordered" evidence="1">
    <location>
        <begin position="200"/>
        <end position="293"/>
    </location>
</feature>
<dbReference type="InterPro" id="IPR045063">
    <property type="entry name" value="Dynamin_N"/>
</dbReference>
<dbReference type="EMBL" id="PDND01000029">
    <property type="protein sequence ID" value="PGH35022.1"/>
    <property type="molecule type" value="Genomic_DNA"/>
</dbReference>
<feature type="region of interest" description="Disordered" evidence="1">
    <location>
        <begin position="309"/>
        <end position="346"/>
    </location>
</feature>
<feature type="compositionally biased region" description="Polar residues" evidence="1">
    <location>
        <begin position="7"/>
        <end position="33"/>
    </location>
</feature>
<dbReference type="STRING" id="73230.A0A2B7ZPT2"/>
<gene>
    <name evidence="4" type="ORF">GX50_02156</name>
</gene>
<feature type="compositionally biased region" description="Low complexity" evidence="1">
    <location>
        <begin position="247"/>
        <end position="257"/>
    </location>
</feature>
<evidence type="ECO:0000313" key="5">
    <source>
        <dbReference type="Proteomes" id="UP000226031"/>
    </source>
</evidence>
<dbReference type="Pfam" id="PF24564">
    <property type="entry name" value="DUF7605"/>
    <property type="match status" value="1"/>
</dbReference>
<dbReference type="PANTHER" id="PTHR36681">
    <property type="entry name" value="NUCLEAR GTPASE, GERMINAL CENTER-ASSOCIATED, TANDEM DUPLICATE 3"/>
    <property type="match status" value="1"/>
</dbReference>
<evidence type="ECO:0000259" key="2">
    <source>
        <dbReference type="Pfam" id="PF00350"/>
    </source>
</evidence>
<feature type="compositionally biased region" description="Polar residues" evidence="1">
    <location>
        <begin position="202"/>
        <end position="211"/>
    </location>
</feature>
<feature type="domain" description="Dynamin N-terminal" evidence="2">
    <location>
        <begin position="505"/>
        <end position="747"/>
    </location>
</feature>
<dbReference type="VEuPathDB" id="FungiDB:EMCG_03352"/>
<feature type="compositionally biased region" description="Low complexity" evidence="1">
    <location>
        <begin position="63"/>
        <end position="85"/>
    </location>
</feature>
<dbReference type="Gene3D" id="3.40.50.300">
    <property type="entry name" value="P-loop containing nucleotide triphosphate hydrolases"/>
    <property type="match status" value="1"/>
</dbReference>
<dbReference type="InterPro" id="IPR056024">
    <property type="entry name" value="DUF7605"/>
</dbReference>
<dbReference type="InterPro" id="IPR027417">
    <property type="entry name" value="P-loop_NTPase"/>
</dbReference>
<comment type="caution">
    <text evidence="4">The sequence shown here is derived from an EMBL/GenBank/DDBJ whole genome shotgun (WGS) entry which is preliminary data.</text>
</comment>
<dbReference type="Pfam" id="PF00350">
    <property type="entry name" value="Dynamin_N"/>
    <property type="match status" value="1"/>
</dbReference>
<feature type="compositionally biased region" description="Polar residues" evidence="1">
    <location>
        <begin position="225"/>
        <end position="240"/>
    </location>
</feature>
<protein>
    <submittedName>
        <fullName evidence="4">Uncharacterized protein</fullName>
    </submittedName>
</protein>
<feature type="region of interest" description="Disordered" evidence="1">
    <location>
        <begin position="1"/>
        <end position="183"/>
    </location>
</feature>
<evidence type="ECO:0000313" key="4">
    <source>
        <dbReference type="EMBL" id="PGH35022.1"/>
    </source>
</evidence>
<sequence>MSFPAWNMSSGHTPSSENAESQPNSPFNVDSSPFPSPFGHLPSESASGSTNNGRNPTPDTDASSSQSNLCAPSSSSPSAFGRLSSVSDSTNNGCNTMSNKPSRQAPFIFGSPSPSSTLFSQNSSSSARPAAPFDFSQTSGILGSGIGTGTRSLFGQRVVSQPQASTGPAEPMPLFGRPVSQASKPPNLLGAGVLFGLPDQADPSSSRTTGSLFAARPHRAVSAEPETSSQRQTRNITPSPANIPLPSSTASFTSSRSNHARSASFTIPRNDHTRSTPSDARADGPSTLGSGPFTFRPVSVQSARTSITPGAIITSPPQTPRRAPTRSTVARRHTPRQPIFTPSRAPSNLQHNIQAITIQDLFDATPSRILRSPQSESSAGAGGSVSESQASLVEGLAELGTGGYEASPTPSVADNFNVLGLDDGITTPRTTQFQYSAKNEQLPADLPYYNAQFQRDLRDGKRIATTIAELLRNFPIANEAGSSLNRIFQTATELSKYSAPTTRIVGVVGNSGQGKSSLVNSLLDERELARTGSEGGAVTSFVTEYRYSLRHHTSAYVVEVEYLNDDELRTELGQLLDDYRCLYSPETRLEDEVPRDVQIQSATAEAALTAAFGDQPNWDTGSLRDFNANGRDIALAYLQNWATTLKWPDGARDGNWSATANCSQHCRRLIEEFMTGSIWPFVKVVRVYLKAVVLRTGLILADLPGFRDINYARVQAARRYLAKCNEIFIVSDIKRVVTDETIREVIREHVTSASGIGRVSTPNICIICSHATVFDEPNFEQFWKRRLSPEDLGELNNAKLQMRDARRGEWMNERQYKEGEIRCTKLFTTARNQSISRSLGSAYDDAQPRMFYVDNKLYRDSFNLEAVEVSGIPGLRRFCYTIPAQALYTSARNFLYNSLPSLVRSLDLWYESGRENGSQPLLNTVSTAELREQIDAIGVSFSTLFSLKTLSRSYSQNRNRITAAASAECRDWDSDPLASYAAWCRHNGTYVTRTVEFRCWNTGLVLPMAGALGNSWDSLDEENEVSFHTFRRTISRLMHQMYETACGAKAPWSFLNNIRSRERAALQILDEQYGAYTDLFRSLKRNATGGHSTSLTVDKMIPAYRACARDSGTGVHTRRKNLMHDHVDENDVVNMIYKTIKDEHECLVKGMASTIRVQLGTICDDIENDLTAMRTADASLLERYPAFFLDLGRMLVSAREDVERMKRPGGDDDE</sequence>
<feature type="compositionally biased region" description="Low complexity" evidence="1">
    <location>
        <begin position="111"/>
        <end position="126"/>
    </location>
</feature>
<reference evidence="4 5" key="1">
    <citation type="submission" date="2017-10" db="EMBL/GenBank/DDBJ databases">
        <title>Comparative genomics in systemic dimorphic fungi from Ajellomycetaceae.</title>
        <authorList>
            <person name="Munoz J.F."/>
            <person name="Mcewen J.G."/>
            <person name="Clay O.K."/>
            <person name="Cuomo C.A."/>
        </authorList>
    </citation>
    <scope>NUCLEOTIDE SEQUENCE [LARGE SCALE GENOMIC DNA]</scope>
    <source>
        <strain evidence="4 5">UAMH4076</strain>
    </source>
</reference>
<dbReference type="SUPFAM" id="SSF52540">
    <property type="entry name" value="P-loop containing nucleoside triphosphate hydrolases"/>
    <property type="match status" value="1"/>
</dbReference>
<keyword evidence="5" id="KW-1185">Reference proteome</keyword>
<dbReference type="AlphaFoldDB" id="A0A2B7ZPT2"/>
<evidence type="ECO:0000259" key="3">
    <source>
        <dbReference type="Pfam" id="PF24564"/>
    </source>
</evidence>
<feature type="domain" description="DUF7605" evidence="3">
    <location>
        <begin position="956"/>
        <end position="1132"/>
    </location>
</feature>
<dbReference type="Proteomes" id="UP000226031">
    <property type="component" value="Unassembled WGS sequence"/>
</dbReference>
<proteinExistence type="predicted"/>
<name>A0A2B7ZPT2_9EURO</name>